<feature type="repeat" description="WD" evidence="1">
    <location>
        <begin position="3"/>
        <end position="35"/>
    </location>
</feature>
<keyword evidence="3" id="KW-1185">Reference proteome</keyword>
<sequence length="300" mass="32378">MEKKGHSNSITSLAFSADGKLLASGSFDGLVQVWDACSGSHKLMGYGFTIHLIVKLLKIYSVGYSVPTLRSLQSWKDLNLFGTGGGEIDFEESETVGKNVMEVLLESPSSNSTEPNIANAPEDSSFLKFFNTATSITNASNAANPGQYQPPAVIPPSFRSRNVPTTVPALELPYAPSPRSGPSLPFPNFSETSIISNHVTNLVKPSVFLMQPPLSTYMIPSTSSSTSTTPINGLGITRDKVRDTLMRLVQIEDLWMNDNQIASPDGLDLALLAVQEINSQASTLEHNPCIYLPGLHTECE</sequence>
<dbReference type="Proteomes" id="UP000631114">
    <property type="component" value="Unassembled WGS sequence"/>
</dbReference>
<dbReference type="InterPro" id="IPR015943">
    <property type="entry name" value="WD40/YVTN_repeat-like_dom_sf"/>
</dbReference>
<dbReference type="SMART" id="SM00320">
    <property type="entry name" value="WD40"/>
    <property type="match status" value="1"/>
</dbReference>
<name>A0A835HDL2_9MAGN</name>
<dbReference type="AlphaFoldDB" id="A0A835HDL2"/>
<dbReference type="Gene3D" id="2.130.10.10">
    <property type="entry name" value="YVTN repeat-like/Quinoprotein amine dehydrogenase"/>
    <property type="match status" value="1"/>
</dbReference>
<dbReference type="InterPro" id="IPR001680">
    <property type="entry name" value="WD40_rpt"/>
</dbReference>
<dbReference type="Pfam" id="PF00400">
    <property type="entry name" value="WD40"/>
    <property type="match status" value="1"/>
</dbReference>
<comment type="caution">
    <text evidence="2">The sequence shown here is derived from an EMBL/GenBank/DDBJ whole genome shotgun (WGS) entry which is preliminary data.</text>
</comment>
<accession>A0A835HDL2</accession>
<feature type="non-terminal residue" evidence="2">
    <location>
        <position position="1"/>
    </location>
</feature>
<dbReference type="PROSITE" id="PS50082">
    <property type="entry name" value="WD_REPEATS_2"/>
    <property type="match status" value="1"/>
</dbReference>
<dbReference type="SUPFAM" id="SSF50978">
    <property type="entry name" value="WD40 repeat-like"/>
    <property type="match status" value="1"/>
</dbReference>
<evidence type="ECO:0000313" key="2">
    <source>
        <dbReference type="EMBL" id="KAF9596193.1"/>
    </source>
</evidence>
<organism evidence="2 3">
    <name type="scientific">Coptis chinensis</name>
    <dbReference type="NCBI Taxonomy" id="261450"/>
    <lineage>
        <taxon>Eukaryota</taxon>
        <taxon>Viridiplantae</taxon>
        <taxon>Streptophyta</taxon>
        <taxon>Embryophyta</taxon>
        <taxon>Tracheophyta</taxon>
        <taxon>Spermatophyta</taxon>
        <taxon>Magnoliopsida</taxon>
        <taxon>Ranunculales</taxon>
        <taxon>Ranunculaceae</taxon>
        <taxon>Coptidoideae</taxon>
        <taxon>Coptis</taxon>
    </lineage>
</organism>
<protein>
    <submittedName>
        <fullName evidence="2">Uncharacterized protein</fullName>
    </submittedName>
</protein>
<dbReference type="OrthoDB" id="10261640at2759"/>
<dbReference type="InterPro" id="IPR036322">
    <property type="entry name" value="WD40_repeat_dom_sf"/>
</dbReference>
<reference evidence="2 3" key="1">
    <citation type="submission" date="2020-10" db="EMBL/GenBank/DDBJ databases">
        <title>The Coptis chinensis genome and diversification of protoberbering-type alkaloids.</title>
        <authorList>
            <person name="Wang B."/>
            <person name="Shu S."/>
            <person name="Song C."/>
            <person name="Liu Y."/>
        </authorList>
    </citation>
    <scope>NUCLEOTIDE SEQUENCE [LARGE SCALE GENOMIC DNA]</scope>
    <source>
        <strain evidence="2">HL-2020</strain>
        <tissue evidence="2">Leaf</tissue>
    </source>
</reference>
<evidence type="ECO:0000256" key="1">
    <source>
        <dbReference type="PROSITE-ProRule" id="PRU00221"/>
    </source>
</evidence>
<dbReference type="PROSITE" id="PS50294">
    <property type="entry name" value="WD_REPEATS_REGION"/>
    <property type="match status" value="1"/>
</dbReference>
<gene>
    <name evidence="2" type="ORF">IFM89_007875</name>
</gene>
<evidence type="ECO:0000313" key="3">
    <source>
        <dbReference type="Proteomes" id="UP000631114"/>
    </source>
</evidence>
<keyword evidence="1" id="KW-0853">WD repeat</keyword>
<proteinExistence type="predicted"/>
<dbReference type="EMBL" id="JADFTS010000007">
    <property type="protein sequence ID" value="KAF9596193.1"/>
    <property type="molecule type" value="Genomic_DNA"/>
</dbReference>